<dbReference type="InterPro" id="IPR007685">
    <property type="entry name" value="RelA_SpoT"/>
</dbReference>
<accession>A0ABT7EK42</accession>
<dbReference type="PANTHER" id="PTHR41773:SF1">
    <property type="entry name" value="RELA_SPOT DOMAIN-CONTAINING PROTEIN"/>
    <property type="match status" value="1"/>
</dbReference>
<evidence type="ECO:0000259" key="2">
    <source>
        <dbReference type="SMART" id="SM00954"/>
    </source>
</evidence>
<dbReference type="Pfam" id="PF04607">
    <property type="entry name" value="RelA_SpoT"/>
    <property type="match status" value="1"/>
</dbReference>
<dbReference type="CDD" id="cd05399">
    <property type="entry name" value="NT_Rel-Spo_like"/>
    <property type="match status" value="1"/>
</dbReference>
<keyword evidence="1" id="KW-0175">Coiled coil</keyword>
<keyword evidence="4" id="KW-1185">Reference proteome</keyword>
<evidence type="ECO:0000313" key="4">
    <source>
        <dbReference type="Proteomes" id="UP001231915"/>
    </source>
</evidence>
<feature type="domain" description="RelA/SpoT" evidence="2">
    <location>
        <begin position="44"/>
        <end position="170"/>
    </location>
</feature>
<dbReference type="Gene3D" id="3.30.460.10">
    <property type="entry name" value="Beta Polymerase, domain 2"/>
    <property type="match status" value="1"/>
</dbReference>
<dbReference type="PANTHER" id="PTHR41773">
    <property type="entry name" value="GTP PYROPHOSPHATASE-RELATED"/>
    <property type="match status" value="1"/>
</dbReference>
<evidence type="ECO:0000313" key="3">
    <source>
        <dbReference type="EMBL" id="MDK2595414.1"/>
    </source>
</evidence>
<dbReference type="SUPFAM" id="SSF81301">
    <property type="entry name" value="Nucleotidyltransferase"/>
    <property type="match status" value="1"/>
</dbReference>
<sequence>MTLEKLIDDYENNEENFTHFSSSIHSLINALLNSSSIKTHSVSSRVKDRNSLQKKIEKKGKYTSLTEITDIVGVRIITHYSDEVDQIADLIEKEFTIDAKNSIDKRASLDPDRFGYLSLHYVASLSSSRSKLKEYKKFSTMKFEIQIRSILQHTWAEIEHDIGYKSKIEIPKPVRRKFSQLAGLLELADDQFIQIRNELTNYENDIQETIQKTPEDVSIDAISLFNYVENSDFLKKLEQEISKAIGVQFISPTKDFLSDFTKYCDFFKIETIYQLNEKLSNHKKNIIQRAIDLHSGGSQLTAGISIFYLFQVLGSQLDSIDDIYNFLNKMNLEHEDNRYESASQLYEFGQKAGLKAH</sequence>
<gene>
    <name evidence="3" type="ORF">QNM18_10195</name>
</gene>
<feature type="coiled-coil region" evidence="1">
    <location>
        <begin position="185"/>
        <end position="212"/>
    </location>
</feature>
<comment type="caution">
    <text evidence="3">The sequence shown here is derived from an EMBL/GenBank/DDBJ whole genome shotgun (WGS) entry which is preliminary data.</text>
</comment>
<dbReference type="RefSeq" id="WP_284137122.1">
    <property type="nucleotide sequence ID" value="NZ_JASJUT010000003.1"/>
</dbReference>
<protein>
    <recommendedName>
        <fullName evidence="2">RelA/SpoT domain-containing protein</fullName>
    </recommendedName>
</protein>
<dbReference type="EMBL" id="JASJUT010000003">
    <property type="protein sequence ID" value="MDK2595414.1"/>
    <property type="molecule type" value="Genomic_DNA"/>
</dbReference>
<dbReference type="SMART" id="SM00954">
    <property type="entry name" value="RelA_SpoT"/>
    <property type="match status" value="1"/>
</dbReference>
<dbReference type="Gene3D" id="1.10.287.860">
    <property type="entry name" value="Nucleotidyltransferase"/>
    <property type="match status" value="1"/>
</dbReference>
<proteinExistence type="predicted"/>
<dbReference type="Proteomes" id="UP001231915">
    <property type="component" value="Unassembled WGS sequence"/>
</dbReference>
<dbReference type="InterPro" id="IPR043519">
    <property type="entry name" value="NT_sf"/>
</dbReference>
<name>A0ABT7EK42_9GAMM</name>
<reference evidence="3 4" key="1">
    <citation type="submission" date="2023-05" db="EMBL/GenBank/DDBJ databases">
        <title>Pseudoalteromonas ardens sp. nov., Pseudoalteromonas obscura sp. nov., and Pseudoalteromonas umbrosa sp. nov., isolated from the coral Montipora capitata.</title>
        <authorList>
            <person name="Thomas E.M."/>
            <person name="Smith E.M."/>
            <person name="Papke E."/>
            <person name="Shlafstein M.D."/>
            <person name="Oline D.K."/>
            <person name="Videau P."/>
            <person name="Saw J.H."/>
            <person name="Strangman W.K."/>
            <person name="Ushijima B."/>
        </authorList>
    </citation>
    <scope>NUCLEOTIDE SEQUENCE [LARGE SCALE GENOMIC DNA]</scope>
    <source>
        <strain evidence="3 4">P94</strain>
    </source>
</reference>
<evidence type="ECO:0000256" key="1">
    <source>
        <dbReference type="SAM" id="Coils"/>
    </source>
</evidence>
<organism evidence="3 4">
    <name type="scientific">Pseudoalteromonas obscura</name>
    <dbReference type="NCBI Taxonomy" id="3048491"/>
    <lineage>
        <taxon>Bacteria</taxon>
        <taxon>Pseudomonadati</taxon>
        <taxon>Pseudomonadota</taxon>
        <taxon>Gammaproteobacteria</taxon>
        <taxon>Alteromonadales</taxon>
        <taxon>Pseudoalteromonadaceae</taxon>
        <taxon>Pseudoalteromonas</taxon>
    </lineage>
</organism>